<evidence type="ECO:0000259" key="2">
    <source>
        <dbReference type="PROSITE" id="PS50994"/>
    </source>
</evidence>
<name>X1CNI2_9ZZZZ</name>
<dbReference type="InterPro" id="IPR001584">
    <property type="entry name" value="Integrase_cat-core"/>
</dbReference>
<feature type="domain" description="Integrase catalytic" evidence="2">
    <location>
        <begin position="20"/>
        <end position="94"/>
    </location>
</feature>
<sequence length="94" mass="10969">MTVYRWIYDYGKLASKWMDKQNTPTGKTWHIDETVLDVDGEKRYLWNVLDSESRYLLATHVSKHRGIKDARQPIKKAKKATGDRPKHVLTDGLP</sequence>
<dbReference type="GO" id="GO:0015074">
    <property type="term" value="P:DNA integration"/>
    <property type="evidence" value="ECO:0007669"/>
    <property type="project" value="InterPro"/>
</dbReference>
<comment type="caution">
    <text evidence="3">The sequence shown here is derived from an EMBL/GenBank/DDBJ whole genome shotgun (WGS) entry which is preliminary data.</text>
</comment>
<dbReference type="InterPro" id="IPR012337">
    <property type="entry name" value="RNaseH-like_sf"/>
</dbReference>
<dbReference type="Pfam" id="PF13610">
    <property type="entry name" value="DDE_Tnp_IS240"/>
    <property type="match status" value="1"/>
</dbReference>
<gene>
    <name evidence="3" type="ORF">S01H4_53924</name>
</gene>
<dbReference type="InterPro" id="IPR052183">
    <property type="entry name" value="IS_Transposase"/>
</dbReference>
<dbReference type="InterPro" id="IPR036397">
    <property type="entry name" value="RNaseH_sf"/>
</dbReference>
<dbReference type="EMBL" id="BART01030976">
    <property type="protein sequence ID" value="GAH09347.1"/>
    <property type="molecule type" value="Genomic_DNA"/>
</dbReference>
<evidence type="ECO:0000313" key="3">
    <source>
        <dbReference type="EMBL" id="GAH09347.1"/>
    </source>
</evidence>
<reference evidence="3" key="1">
    <citation type="journal article" date="2014" name="Front. Microbiol.">
        <title>High frequency of phylogenetically diverse reductive dehalogenase-homologous genes in deep subseafloor sedimentary metagenomes.</title>
        <authorList>
            <person name="Kawai M."/>
            <person name="Futagami T."/>
            <person name="Toyoda A."/>
            <person name="Takaki Y."/>
            <person name="Nishi S."/>
            <person name="Hori S."/>
            <person name="Arai W."/>
            <person name="Tsubouchi T."/>
            <person name="Morono Y."/>
            <person name="Uchiyama I."/>
            <person name="Ito T."/>
            <person name="Fujiyama A."/>
            <person name="Inagaki F."/>
            <person name="Takami H."/>
        </authorList>
    </citation>
    <scope>NUCLEOTIDE SEQUENCE</scope>
    <source>
        <strain evidence="3">Expedition CK06-06</strain>
    </source>
</reference>
<dbReference type="GO" id="GO:0003676">
    <property type="term" value="F:nucleic acid binding"/>
    <property type="evidence" value="ECO:0007669"/>
    <property type="project" value="InterPro"/>
</dbReference>
<organism evidence="3">
    <name type="scientific">marine sediment metagenome</name>
    <dbReference type="NCBI Taxonomy" id="412755"/>
    <lineage>
        <taxon>unclassified sequences</taxon>
        <taxon>metagenomes</taxon>
        <taxon>ecological metagenomes</taxon>
    </lineage>
</organism>
<dbReference type="AlphaFoldDB" id="X1CNI2"/>
<evidence type="ECO:0000256" key="1">
    <source>
        <dbReference type="SAM" id="MobiDB-lite"/>
    </source>
</evidence>
<feature type="region of interest" description="Disordered" evidence="1">
    <location>
        <begin position="67"/>
        <end position="94"/>
    </location>
</feature>
<dbReference type="PANTHER" id="PTHR35528:SF3">
    <property type="entry name" value="BLL1675 PROTEIN"/>
    <property type="match status" value="1"/>
</dbReference>
<feature type="non-terminal residue" evidence="3">
    <location>
        <position position="94"/>
    </location>
</feature>
<dbReference type="InterPro" id="IPR032874">
    <property type="entry name" value="DDE_dom"/>
</dbReference>
<feature type="compositionally biased region" description="Basic and acidic residues" evidence="1">
    <location>
        <begin position="80"/>
        <end position="94"/>
    </location>
</feature>
<dbReference type="PANTHER" id="PTHR35528">
    <property type="entry name" value="BLL1675 PROTEIN"/>
    <property type="match status" value="1"/>
</dbReference>
<accession>X1CNI2</accession>
<protein>
    <recommendedName>
        <fullName evidence="2">Integrase catalytic domain-containing protein</fullName>
    </recommendedName>
</protein>
<dbReference type="Gene3D" id="3.30.420.10">
    <property type="entry name" value="Ribonuclease H-like superfamily/Ribonuclease H"/>
    <property type="match status" value="1"/>
</dbReference>
<proteinExistence type="predicted"/>
<dbReference type="PROSITE" id="PS50994">
    <property type="entry name" value="INTEGRASE"/>
    <property type="match status" value="1"/>
</dbReference>
<dbReference type="SUPFAM" id="SSF53098">
    <property type="entry name" value="Ribonuclease H-like"/>
    <property type="match status" value="1"/>
</dbReference>